<evidence type="ECO:0000313" key="1">
    <source>
        <dbReference type="EMBL" id="KAI4318031.1"/>
    </source>
</evidence>
<proteinExistence type="predicted"/>
<comment type="caution">
    <text evidence="1">The sequence shown here is derived from an EMBL/GenBank/DDBJ whole genome shotgun (WGS) entry which is preliminary data.</text>
</comment>
<gene>
    <name evidence="1" type="ORF">L6164_025843</name>
</gene>
<accession>A0ACB9M4T1</accession>
<name>A0ACB9M4T1_BAUVA</name>
<evidence type="ECO:0000313" key="2">
    <source>
        <dbReference type="Proteomes" id="UP000828941"/>
    </source>
</evidence>
<organism evidence="1 2">
    <name type="scientific">Bauhinia variegata</name>
    <name type="common">Purple orchid tree</name>
    <name type="synonym">Phanera variegata</name>
    <dbReference type="NCBI Taxonomy" id="167791"/>
    <lineage>
        <taxon>Eukaryota</taxon>
        <taxon>Viridiplantae</taxon>
        <taxon>Streptophyta</taxon>
        <taxon>Embryophyta</taxon>
        <taxon>Tracheophyta</taxon>
        <taxon>Spermatophyta</taxon>
        <taxon>Magnoliopsida</taxon>
        <taxon>eudicotyledons</taxon>
        <taxon>Gunneridae</taxon>
        <taxon>Pentapetalae</taxon>
        <taxon>rosids</taxon>
        <taxon>fabids</taxon>
        <taxon>Fabales</taxon>
        <taxon>Fabaceae</taxon>
        <taxon>Cercidoideae</taxon>
        <taxon>Cercideae</taxon>
        <taxon>Bauhiniinae</taxon>
        <taxon>Bauhinia</taxon>
    </lineage>
</organism>
<dbReference type="Proteomes" id="UP000828941">
    <property type="component" value="Chromosome 10"/>
</dbReference>
<keyword evidence="2" id="KW-1185">Reference proteome</keyword>
<reference evidence="1 2" key="1">
    <citation type="journal article" date="2022" name="DNA Res.">
        <title>Chromosomal-level genome assembly of the orchid tree Bauhinia variegata (Leguminosae; Cercidoideae) supports the allotetraploid origin hypothesis of Bauhinia.</title>
        <authorList>
            <person name="Zhong Y."/>
            <person name="Chen Y."/>
            <person name="Zheng D."/>
            <person name="Pang J."/>
            <person name="Liu Y."/>
            <person name="Luo S."/>
            <person name="Meng S."/>
            <person name="Qian L."/>
            <person name="Wei D."/>
            <person name="Dai S."/>
            <person name="Zhou R."/>
        </authorList>
    </citation>
    <scope>NUCLEOTIDE SEQUENCE [LARGE SCALE GENOMIC DNA]</scope>
    <source>
        <strain evidence="1">BV-YZ2020</strain>
    </source>
</reference>
<protein>
    <submittedName>
        <fullName evidence="1">Uncharacterized protein</fullName>
    </submittedName>
</protein>
<sequence>MSRPRQTKKLHPAKKAWRSFSNALQSKIHKLNIPRAIKNTIQRLVSSLHSLASLIPTNSRARRSRTRRYSTSYYQVQHKNFAVRIDDLYAEPANNVKFQAKSLHAQGETSRGKGNEVIREKESTGENSQIDTIEDAWKAVVARSPQLQVDEKAEEFINKFHQDMRLQKEMSLLEFQERLKRSA</sequence>
<dbReference type="EMBL" id="CM039435">
    <property type="protein sequence ID" value="KAI4318031.1"/>
    <property type="molecule type" value="Genomic_DNA"/>
</dbReference>